<comment type="caution">
    <text evidence="1">The sequence shown here is derived from an EMBL/GenBank/DDBJ whole genome shotgun (WGS) entry which is preliminary data.</text>
</comment>
<organism evidence="1 2">
    <name type="scientific">Paenibacillus glycinis</name>
    <dbReference type="NCBI Taxonomy" id="2697035"/>
    <lineage>
        <taxon>Bacteria</taxon>
        <taxon>Bacillati</taxon>
        <taxon>Bacillota</taxon>
        <taxon>Bacilli</taxon>
        <taxon>Bacillales</taxon>
        <taxon>Paenibacillaceae</taxon>
        <taxon>Paenibacillus</taxon>
    </lineage>
</organism>
<protein>
    <recommendedName>
        <fullName evidence="3">DUF4183 domain-containing protein</fullName>
    </recommendedName>
</protein>
<gene>
    <name evidence="1" type="ORF">GT019_25380</name>
</gene>
<dbReference type="EMBL" id="JAAAMV010000025">
    <property type="protein sequence ID" value="NBD27219.1"/>
    <property type="molecule type" value="Genomic_DNA"/>
</dbReference>
<reference evidence="1 2" key="1">
    <citation type="submission" date="2020-01" db="EMBL/GenBank/DDBJ databases">
        <title>Paenibacillus soybeanensis sp. nov. isolated from the nodules of soybean (Glycine max(L.) Merr).</title>
        <authorList>
            <person name="Wang H."/>
        </authorList>
    </citation>
    <scope>NUCLEOTIDE SEQUENCE [LARGE SCALE GENOMIC DNA]</scope>
    <source>
        <strain evidence="1 2">T1</strain>
    </source>
</reference>
<evidence type="ECO:0000313" key="2">
    <source>
        <dbReference type="Proteomes" id="UP000665561"/>
    </source>
</evidence>
<evidence type="ECO:0008006" key="3">
    <source>
        <dbReference type="Google" id="ProtNLM"/>
    </source>
</evidence>
<evidence type="ECO:0000313" key="1">
    <source>
        <dbReference type="EMBL" id="NBD27219.1"/>
    </source>
</evidence>
<sequence>MPAYSTGVVTNTRDFGTAASTIVLNVSNIDVADTTVTVKIIASVDSDTFYTAYVNGFVVPIGGYEVVTFMIAGNVAYEVQVSTDASSLGPAALVSVYGLDEFGNLVVSQGFAPEALTSIPAIML</sequence>
<proteinExistence type="predicted"/>
<name>A0ABW9XWY1_9BACL</name>
<dbReference type="RefSeq" id="WP_161746234.1">
    <property type="nucleotide sequence ID" value="NZ_JAAAMV010000025.1"/>
</dbReference>
<keyword evidence="2" id="KW-1185">Reference proteome</keyword>
<dbReference type="Proteomes" id="UP000665561">
    <property type="component" value="Unassembled WGS sequence"/>
</dbReference>
<accession>A0ABW9XWY1</accession>